<dbReference type="InterPro" id="IPR045176">
    <property type="entry name" value="Got1"/>
</dbReference>
<gene>
    <name evidence="8" type="ORF">CL6EHI_177450</name>
</gene>
<dbReference type="GO" id="GO:0006888">
    <property type="term" value="P:endoplasmic reticulum to Golgi vesicle-mediated transport"/>
    <property type="evidence" value="ECO:0007669"/>
    <property type="project" value="InterPro"/>
</dbReference>
<sequence>MLTDTQKIGAVITGVGIFFTFLGIVFFFDRGFLTFGNILFICGIFLVIGIQQAFAFFFQKKRAIATFFFFLGVLLILFKFTFIGLFIEFFGFLNLFANFIPVVLAFLRRIPYVGELLNMGCIKQFIDRTSPDYCLPE</sequence>
<dbReference type="GO" id="GO:0000139">
    <property type="term" value="C:Golgi membrane"/>
    <property type="evidence" value="ECO:0007669"/>
    <property type="project" value="UniProtKB-SubCell"/>
</dbReference>
<feature type="transmembrane region" description="Helical" evidence="7">
    <location>
        <begin position="34"/>
        <end position="57"/>
    </location>
</feature>
<evidence type="ECO:0008006" key="10">
    <source>
        <dbReference type="Google" id="ProtNLM"/>
    </source>
</evidence>
<dbReference type="GO" id="GO:0005783">
    <property type="term" value="C:endoplasmic reticulum"/>
    <property type="evidence" value="ECO:0007669"/>
    <property type="project" value="TreeGrafter"/>
</dbReference>
<dbReference type="PANTHER" id="PTHR21493:SF9">
    <property type="entry name" value="GOLGI TRANSPORT PROTEIN 1-RELATED"/>
    <property type="match status" value="1"/>
</dbReference>
<dbReference type="Proteomes" id="UP000078387">
    <property type="component" value="Unassembled WGS sequence"/>
</dbReference>
<dbReference type="InterPro" id="IPR007305">
    <property type="entry name" value="Vesicle_transpt_Got1/SFT2"/>
</dbReference>
<comment type="subcellular location">
    <subcellularLocation>
        <location evidence="1">Golgi apparatus membrane</location>
        <topology evidence="1">Multi-pass membrane protein</topology>
    </subcellularLocation>
</comment>
<evidence type="ECO:0000256" key="6">
    <source>
        <dbReference type="ARBA" id="ARBA00025799"/>
    </source>
</evidence>
<evidence type="ECO:0000313" key="8">
    <source>
        <dbReference type="EMBL" id="GAT93702.1"/>
    </source>
</evidence>
<evidence type="ECO:0000256" key="3">
    <source>
        <dbReference type="ARBA" id="ARBA00022989"/>
    </source>
</evidence>
<keyword evidence="5 7" id="KW-0472">Membrane</keyword>
<comment type="caution">
    <text evidence="8">The sequence shown here is derived from an EMBL/GenBank/DDBJ whole genome shotgun (WGS) entry which is preliminary data.</text>
</comment>
<comment type="similarity">
    <text evidence="6">Belongs to the GOT1 family.</text>
</comment>
<protein>
    <recommendedName>
        <fullName evidence="10">Got1 family protein</fullName>
    </recommendedName>
</protein>
<evidence type="ECO:0000256" key="7">
    <source>
        <dbReference type="SAM" id="Phobius"/>
    </source>
</evidence>
<dbReference type="PANTHER" id="PTHR21493">
    <property type="entry name" value="CGI-141-RELATED/LIPASE CONTAINING PROTEIN"/>
    <property type="match status" value="1"/>
</dbReference>
<feature type="transmembrane region" description="Helical" evidence="7">
    <location>
        <begin position="7"/>
        <end position="28"/>
    </location>
</feature>
<organism evidence="8 9">
    <name type="scientific">Entamoeba histolytica</name>
    <dbReference type="NCBI Taxonomy" id="5759"/>
    <lineage>
        <taxon>Eukaryota</taxon>
        <taxon>Amoebozoa</taxon>
        <taxon>Evosea</taxon>
        <taxon>Archamoebae</taxon>
        <taxon>Mastigamoebida</taxon>
        <taxon>Entamoebidae</taxon>
        <taxon>Entamoeba</taxon>
    </lineage>
</organism>
<dbReference type="OMA" id="MWLTDAQ"/>
<accession>A0A5K1U300</accession>
<keyword evidence="4" id="KW-0333">Golgi apparatus</keyword>
<dbReference type="GO" id="GO:0005829">
    <property type="term" value="C:cytosol"/>
    <property type="evidence" value="ECO:0007669"/>
    <property type="project" value="GOC"/>
</dbReference>
<evidence type="ECO:0000256" key="5">
    <source>
        <dbReference type="ARBA" id="ARBA00023136"/>
    </source>
</evidence>
<dbReference type="VEuPathDB" id="AmoebaDB:EHI_177450"/>
<proteinExistence type="inferred from homology"/>
<evidence type="ECO:0000256" key="2">
    <source>
        <dbReference type="ARBA" id="ARBA00022692"/>
    </source>
</evidence>
<feature type="transmembrane region" description="Helical" evidence="7">
    <location>
        <begin position="64"/>
        <end position="83"/>
    </location>
</feature>
<evidence type="ECO:0000256" key="4">
    <source>
        <dbReference type="ARBA" id="ARBA00023034"/>
    </source>
</evidence>
<keyword evidence="3 7" id="KW-1133">Transmembrane helix</keyword>
<dbReference type="AlphaFoldDB" id="A0A5K1U300"/>
<evidence type="ECO:0000256" key="1">
    <source>
        <dbReference type="ARBA" id="ARBA00004653"/>
    </source>
</evidence>
<name>A0A5K1U300_ENTHI</name>
<dbReference type="GO" id="GO:0042147">
    <property type="term" value="P:retrograde transport, endosome to Golgi"/>
    <property type="evidence" value="ECO:0007669"/>
    <property type="project" value="InterPro"/>
</dbReference>
<reference evidence="8 9" key="1">
    <citation type="submission" date="2016-05" db="EMBL/GenBank/DDBJ databases">
        <title>First whole genome sequencing of Entamoeba histolytica HM1:IMSS-clone-6.</title>
        <authorList>
            <person name="Mukherjee Avik.K."/>
            <person name="Izumyama S."/>
            <person name="Nakada-Tsukui K."/>
            <person name="Nozaki T."/>
        </authorList>
    </citation>
    <scope>NUCLEOTIDE SEQUENCE [LARGE SCALE GENOMIC DNA]</scope>
    <source>
        <strain evidence="8 9">HM1:IMSS clone 6</strain>
    </source>
</reference>
<dbReference type="VEuPathDB" id="AmoebaDB:KM1_321620"/>
<dbReference type="EMBL" id="BDEQ01000001">
    <property type="protein sequence ID" value="GAT93702.1"/>
    <property type="molecule type" value="Genomic_DNA"/>
</dbReference>
<keyword evidence="2 7" id="KW-0812">Transmembrane</keyword>
<evidence type="ECO:0000313" key="9">
    <source>
        <dbReference type="Proteomes" id="UP000078387"/>
    </source>
</evidence>
<dbReference type="VEuPathDB" id="AmoebaDB:EHI5A_155410"/>
<dbReference type="Pfam" id="PF04178">
    <property type="entry name" value="Got1"/>
    <property type="match status" value="1"/>
</dbReference>